<dbReference type="RefSeq" id="XP_060287710.1">
    <property type="nucleotide sequence ID" value="XM_060432639.1"/>
</dbReference>
<keyword evidence="2" id="KW-1185">Reference proteome</keyword>
<proteinExistence type="predicted"/>
<dbReference type="GeneID" id="85315826"/>
<evidence type="ECO:0000313" key="2">
    <source>
        <dbReference type="Proteomes" id="UP001244011"/>
    </source>
</evidence>
<name>A0AAJ0C8K7_9PEZI</name>
<reference evidence="1" key="1">
    <citation type="submission" date="2023-06" db="EMBL/GenBank/DDBJ databases">
        <title>Genome-scale phylogeny and comparative genomics of the fungal order Sordariales.</title>
        <authorList>
            <consortium name="Lawrence Berkeley National Laboratory"/>
            <person name="Hensen N."/>
            <person name="Bonometti L."/>
            <person name="Westerberg I."/>
            <person name="Brannstrom I.O."/>
            <person name="Guillou S."/>
            <person name="Cros-Aarteil S."/>
            <person name="Calhoun S."/>
            <person name="Haridas S."/>
            <person name="Kuo A."/>
            <person name="Mondo S."/>
            <person name="Pangilinan J."/>
            <person name="Riley R."/>
            <person name="Labutti K."/>
            <person name="Andreopoulos B."/>
            <person name="Lipzen A."/>
            <person name="Chen C."/>
            <person name="Yanf M."/>
            <person name="Daum C."/>
            <person name="Ng V."/>
            <person name="Clum A."/>
            <person name="Steindorff A."/>
            <person name="Ohm R."/>
            <person name="Martin F."/>
            <person name="Silar P."/>
            <person name="Natvig D."/>
            <person name="Lalanne C."/>
            <person name="Gautier V."/>
            <person name="Ament-Velasquez S.L."/>
            <person name="Kruys A."/>
            <person name="Hutchinson M.I."/>
            <person name="Powell A.J."/>
            <person name="Barry K."/>
            <person name="Miller A.N."/>
            <person name="Grigoriev I.V."/>
            <person name="Debuchy R."/>
            <person name="Gladieux P."/>
            <person name="Thoren M.H."/>
            <person name="Johannesson H."/>
        </authorList>
    </citation>
    <scope>NUCLEOTIDE SEQUENCE</scope>
    <source>
        <strain evidence="1">8032-3</strain>
    </source>
</reference>
<dbReference type="AlphaFoldDB" id="A0AAJ0C8K7"/>
<comment type="caution">
    <text evidence="1">The sequence shown here is derived from an EMBL/GenBank/DDBJ whole genome shotgun (WGS) entry which is preliminary data.</text>
</comment>
<evidence type="ECO:0000313" key="1">
    <source>
        <dbReference type="EMBL" id="KAK1771497.1"/>
    </source>
</evidence>
<sequence length="172" mass="19310">MDPPSNPLRGFLNRKTPTLTCAINRGTTSVNPDWPELGTISRWTDFTQKNIEDAYGHILNRDMGSLSPPSLTEQLDEGELELRTQRDFQDLVDRNIKVLQDALVEGKDRLGAYAGATLKQGCREHPVRSNNGGLSWPDHSIYLDESPPIILVIGLWKALQTLLQTLRYGGWL</sequence>
<protein>
    <submittedName>
        <fullName evidence="1">Uncharacterized protein</fullName>
    </submittedName>
</protein>
<dbReference type="EMBL" id="MU838998">
    <property type="protein sequence ID" value="KAK1771497.1"/>
    <property type="molecule type" value="Genomic_DNA"/>
</dbReference>
<gene>
    <name evidence="1" type="ORF">QBC33DRAFT_615726</name>
</gene>
<organism evidence="1 2">
    <name type="scientific">Phialemonium atrogriseum</name>
    <dbReference type="NCBI Taxonomy" id="1093897"/>
    <lineage>
        <taxon>Eukaryota</taxon>
        <taxon>Fungi</taxon>
        <taxon>Dikarya</taxon>
        <taxon>Ascomycota</taxon>
        <taxon>Pezizomycotina</taxon>
        <taxon>Sordariomycetes</taxon>
        <taxon>Sordariomycetidae</taxon>
        <taxon>Cephalothecales</taxon>
        <taxon>Cephalothecaceae</taxon>
        <taxon>Phialemonium</taxon>
    </lineage>
</organism>
<accession>A0AAJ0C8K7</accession>
<dbReference type="Proteomes" id="UP001244011">
    <property type="component" value="Unassembled WGS sequence"/>
</dbReference>